<feature type="region of interest" description="Disordered" evidence="1">
    <location>
        <begin position="1"/>
        <end position="76"/>
    </location>
</feature>
<protein>
    <submittedName>
        <fullName evidence="2">Uncharacterized protein</fullName>
    </submittedName>
</protein>
<organism evidence="2 3">
    <name type="scientific">Tachysurus vachellii</name>
    <name type="common">Darkbarbel catfish</name>
    <name type="synonym">Pelteobagrus vachellii</name>
    <dbReference type="NCBI Taxonomy" id="175792"/>
    <lineage>
        <taxon>Eukaryota</taxon>
        <taxon>Metazoa</taxon>
        <taxon>Chordata</taxon>
        <taxon>Craniata</taxon>
        <taxon>Vertebrata</taxon>
        <taxon>Euteleostomi</taxon>
        <taxon>Actinopterygii</taxon>
        <taxon>Neopterygii</taxon>
        <taxon>Teleostei</taxon>
        <taxon>Ostariophysi</taxon>
        <taxon>Siluriformes</taxon>
        <taxon>Bagridae</taxon>
        <taxon>Tachysurus</taxon>
    </lineage>
</organism>
<evidence type="ECO:0000256" key="1">
    <source>
        <dbReference type="SAM" id="MobiDB-lite"/>
    </source>
</evidence>
<dbReference type="Proteomes" id="UP001187315">
    <property type="component" value="Unassembled WGS sequence"/>
</dbReference>
<proteinExistence type="predicted"/>
<reference evidence="2" key="1">
    <citation type="submission" date="2023-08" db="EMBL/GenBank/DDBJ databases">
        <title>Pelteobagrus vachellii genome.</title>
        <authorList>
            <person name="Liu H."/>
        </authorList>
    </citation>
    <scope>NUCLEOTIDE SEQUENCE</scope>
    <source>
        <strain evidence="2">PRFRI_2022a</strain>
        <tissue evidence="2">Muscle</tissue>
    </source>
</reference>
<dbReference type="AlphaFoldDB" id="A0AA88N8M9"/>
<accession>A0AA88N8M9</accession>
<comment type="caution">
    <text evidence="2">The sequence shown here is derived from an EMBL/GenBank/DDBJ whole genome shotgun (WGS) entry which is preliminary data.</text>
</comment>
<sequence>MERETNSVLYNDSNEKQTCSVLSHTRASSGHRIPNTERRTRNNNPTQDSPSLSEIPKQKSFSSNPKEVKRKQASNLSKGGWKFKQIGWFLPTTEKLFLEDMLSDNPQYLSNNQLKPLEYWEEAAATLPEFQGP</sequence>
<keyword evidence="3" id="KW-1185">Reference proteome</keyword>
<evidence type="ECO:0000313" key="3">
    <source>
        <dbReference type="Proteomes" id="UP001187315"/>
    </source>
</evidence>
<gene>
    <name evidence="2" type="ORF">Q7C36_007573</name>
</gene>
<name>A0AA88N8M9_TACVA</name>
<evidence type="ECO:0000313" key="2">
    <source>
        <dbReference type="EMBL" id="KAK2852372.1"/>
    </source>
</evidence>
<dbReference type="EMBL" id="JAVHJS010000007">
    <property type="protein sequence ID" value="KAK2852372.1"/>
    <property type="molecule type" value="Genomic_DNA"/>
</dbReference>
<feature type="compositionally biased region" description="Polar residues" evidence="1">
    <location>
        <begin position="1"/>
        <end position="28"/>
    </location>
</feature>